<dbReference type="PANTHER" id="PTHR39615">
    <property type="entry name" value="YALI0E17897P"/>
    <property type="match status" value="1"/>
</dbReference>
<dbReference type="Pfam" id="PF14618">
    <property type="entry name" value="DUF4452"/>
    <property type="match status" value="1"/>
</dbReference>
<evidence type="ECO:0000313" key="2">
    <source>
        <dbReference type="EMBL" id="AOW05571.1"/>
    </source>
</evidence>
<reference evidence="3 5" key="2">
    <citation type="submission" date="2018-07" db="EMBL/GenBank/DDBJ databases">
        <title>Draft Genome Assemblies for Five Robust Yarrowia lipolytica Strains Exhibiting High Lipid Production and Pentose Sugar Utilization and Sugar Alcohol Secretion from Undetoxified Lignocellulosic Biomass Hydrolysates.</title>
        <authorList>
            <consortium name="DOE Joint Genome Institute"/>
            <person name="Walker C."/>
            <person name="Ryu S."/>
            <person name="Na H."/>
            <person name="Zane M."/>
            <person name="LaButti K."/>
            <person name="Lipzen A."/>
            <person name="Haridas S."/>
            <person name="Barry K."/>
            <person name="Grigoriev I.V."/>
            <person name="Quarterman J."/>
            <person name="Slininger P."/>
            <person name="Dien B."/>
            <person name="Trinh C.T."/>
        </authorList>
    </citation>
    <scope>NUCLEOTIDE SEQUENCE [LARGE SCALE GENOMIC DNA]</scope>
    <source>
        <strain evidence="3 5">YB392</strain>
    </source>
</reference>
<dbReference type="InterPro" id="IPR027915">
    <property type="entry name" value="DUF4452"/>
</dbReference>
<gene>
    <name evidence="3" type="ORF">B0I71DRAFT_128105</name>
    <name evidence="2" type="ORF">YALI1_E21222g</name>
</gene>
<evidence type="ECO:0000256" key="1">
    <source>
        <dbReference type="SAM" id="MobiDB-lite"/>
    </source>
</evidence>
<name>A0A1D8NIW3_YARLL</name>
<evidence type="ECO:0000313" key="3">
    <source>
        <dbReference type="EMBL" id="RDW27957.1"/>
    </source>
</evidence>
<evidence type="ECO:0000313" key="4">
    <source>
        <dbReference type="Proteomes" id="UP000182444"/>
    </source>
</evidence>
<dbReference type="VEuPathDB" id="FungiDB:YALI0_E17897g"/>
<dbReference type="EMBL" id="CP017557">
    <property type="protein sequence ID" value="AOW05571.1"/>
    <property type="molecule type" value="Genomic_DNA"/>
</dbReference>
<accession>A0A1D8NIW3</accession>
<dbReference type="EMBL" id="KZ858957">
    <property type="protein sequence ID" value="RDW27957.1"/>
    <property type="molecule type" value="Genomic_DNA"/>
</dbReference>
<dbReference type="GeneID" id="2911690"/>
<proteinExistence type="predicted"/>
<dbReference type="PANTHER" id="PTHR39615:SF1">
    <property type="entry name" value="YALI0E17897P"/>
    <property type="match status" value="1"/>
</dbReference>
<protein>
    <submittedName>
        <fullName evidence="2">Uncharacterized protein</fullName>
    </submittedName>
</protein>
<dbReference type="VEuPathDB" id="FungiDB:YALI1_E21222g"/>
<dbReference type="Proteomes" id="UP000256601">
    <property type="component" value="Unassembled WGS sequence"/>
</dbReference>
<feature type="compositionally biased region" description="Polar residues" evidence="1">
    <location>
        <begin position="171"/>
        <end position="180"/>
    </location>
</feature>
<dbReference type="Proteomes" id="UP000182444">
    <property type="component" value="Chromosome 1E"/>
</dbReference>
<feature type="compositionally biased region" description="Low complexity" evidence="1">
    <location>
        <begin position="140"/>
        <end position="152"/>
    </location>
</feature>
<organism evidence="2 4">
    <name type="scientific">Yarrowia lipolytica</name>
    <name type="common">Candida lipolytica</name>
    <dbReference type="NCBI Taxonomy" id="4952"/>
    <lineage>
        <taxon>Eukaryota</taxon>
        <taxon>Fungi</taxon>
        <taxon>Dikarya</taxon>
        <taxon>Ascomycota</taxon>
        <taxon>Saccharomycotina</taxon>
        <taxon>Dipodascomycetes</taxon>
        <taxon>Dipodascales</taxon>
        <taxon>Dipodascales incertae sedis</taxon>
        <taxon>Yarrowia</taxon>
    </lineage>
</organism>
<feature type="region of interest" description="Disordered" evidence="1">
    <location>
        <begin position="140"/>
        <end position="186"/>
    </location>
</feature>
<evidence type="ECO:0000313" key="5">
    <source>
        <dbReference type="Proteomes" id="UP000256601"/>
    </source>
</evidence>
<reference evidence="2 4" key="1">
    <citation type="journal article" date="2016" name="PLoS ONE">
        <title>Sequence Assembly of Yarrowia lipolytica Strain W29/CLIB89 Shows Transposable Element Diversity.</title>
        <authorList>
            <person name="Magnan C."/>
            <person name="Yu J."/>
            <person name="Chang I."/>
            <person name="Jahn E."/>
            <person name="Kanomata Y."/>
            <person name="Wu J."/>
            <person name="Zeller M."/>
            <person name="Oakes M."/>
            <person name="Baldi P."/>
            <person name="Sandmeyer S."/>
        </authorList>
    </citation>
    <scope>NUCLEOTIDE SEQUENCE [LARGE SCALE GENOMIC DNA]</scope>
    <source>
        <strain evidence="2">CLIB89</strain>
        <strain evidence="4">CLIB89(W29)</strain>
    </source>
</reference>
<dbReference type="KEGG" id="yli:2911690"/>
<sequence>MSKAYIEQVVCNFFQPTHPTPHSLHHVRPKAPPAPTFKIQRQNETPFFAQTQMYSRPPQYQGYSANYPSGYNSEVVRMQNLATSRIKFNAGRTFDSLDDVEFCPNLLEEERLNNASPHMLTPDQELRNAISRQYGGSNYSYSSPLSPSPSGSAGVTRAKKALEIIDPATGRASTPTNMDTGSPRKL</sequence>
<dbReference type="AlphaFoldDB" id="A0A1D8NIW3"/>